<dbReference type="InterPro" id="IPR013094">
    <property type="entry name" value="AB_hydrolase_3"/>
</dbReference>
<keyword evidence="3" id="KW-1185">Reference proteome</keyword>
<dbReference type="GO" id="GO:0016787">
    <property type="term" value="F:hydrolase activity"/>
    <property type="evidence" value="ECO:0007669"/>
    <property type="project" value="InterPro"/>
</dbReference>
<dbReference type="SUPFAM" id="SSF53474">
    <property type="entry name" value="alpha/beta-Hydrolases"/>
    <property type="match status" value="1"/>
</dbReference>
<dbReference type="OrthoDB" id="408631at2759"/>
<dbReference type="Pfam" id="PF07859">
    <property type="entry name" value="Abhydrolase_3"/>
    <property type="match status" value="1"/>
</dbReference>
<dbReference type="AlphaFoldDB" id="A0A835E3Y7"/>
<dbReference type="Proteomes" id="UP000636709">
    <property type="component" value="Unassembled WGS sequence"/>
</dbReference>
<accession>A0A835E3Y7</accession>
<name>A0A835E3Y7_9POAL</name>
<evidence type="ECO:0000313" key="2">
    <source>
        <dbReference type="EMBL" id="KAF8659340.1"/>
    </source>
</evidence>
<comment type="caution">
    <text evidence="2">The sequence shown here is derived from an EMBL/GenBank/DDBJ whole genome shotgun (WGS) entry which is preliminary data.</text>
</comment>
<evidence type="ECO:0000313" key="3">
    <source>
        <dbReference type="Proteomes" id="UP000636709"/>
    </source>
</evidence>
<dbReference type="PANTHER" id="PTHR23024">
    <property type="entry name" value="ARYLACETAMIDE DEACETYLASE"/>
    <property type="match status" value="1"/>
</dbReference>
<dbReference type="InterPro" id="IPR029058">
    <property type="entry name" value="AB_hydrolase_fold"/>
</dbReference>
<evidence type="ECO:0000259" key="1">
    <source>
        <dbReference type="Pfam" id="PF07859"/>
    </source>
</evidence>
<sequence length="355" mass="37984">MSSAPDHVAALSGDAPVRVLEDFAGGLVQLLSDGTVIRRTDINGLPLPSCPPTLPVEWKDVVYRPDHNLKLRIYKPAVEGDVLGAPPTKLPVLVYFHGGGFCVGSFDLPNFHACCLRLAGELPALVVSAGYRLAPEHRLPAAHDDARAVVSWIRAQAAAVHADPWLAERADFEKVFVTGDSAGANMAHHVAVALGSSSGSGGLRIVDDEDVTAAARVVGYVLLWPFFAGVERTKSEAESPDGPHVTLPVYDQFCRLSLPVGGTRDHPALNPFGPGSPALDAVAMPPVLVVVGELDLLRDRAVEYATRLEAMGKPVELVEFAGQHHGFFPVEPWGDAGDELIRVVRRFVHGRAPRK</sequence>
<dbReference type="EMBL" id="JACEFO010002462">
    <property type="protein sequence ID" value="KAF8659340.1"/>
    <property type="molecule type" value="Genomic_DNA"/>
</dbReference>
<feature type="domain" description="Alpha/beta hydrolase fold-3" evidence="1">
    <location>
        <begin position="93"/>
        <end position="328"/>
    </location>
</feature>
<protein>
    <recommendedName>
        <fullName evidence="1">Alpha/beta hydrolase fold-3 domain-containing protein</fullName>
    </recommendedName>
</protein>
<reference evidence="2" key="1">
    <citation type="submission" date="2020-07" db="EMBL/GenBank/DDBJ databases">
        <title>Genome sequence and genetic diversity analysis of an under-domesticated orphan crop, white fonio (Digitaria exilis).</title>
        <authorList>
            <person name="Bennetzen J.L."/>
            <person name="Chen S."/>
            <person name="Ma X."/>
            <person name="Wang X."/>
            <person name="Yssel A.E.J."/>
            <person name="Chaluvadi S.R."/>
            <person name="Johnson M."/>
            <person name="Gangashetty P."/>
            <person name="Hamidou F."/>
            <person name="Sanogo M.D."/>
            <person name="Zwaenepoel A."/>
            <person name="Wallace J."/>
            <person name="Van De Peer Y."/>
            <person name="Van Deynze A."/>
        </authorList>
    </citation>
    <scope>NUCLEOTIDE SEQUENCE</scope>
    <source>
        <tissue evidence="2">Leaves</tissue>
    </source>
</reference>
<dbReference type="Gene3D" id="3.40.50.1820">
    <property type="entry name" value="alpha/beta hydrolase"/>
    <property type="match status" value="1"/>
</dbReference>
<dbReference type="PANTHER" id="PTHR23024:SF230">
    <property type="entry name" value="OS03G0790500 PROTEIN"/>
    <property type="match status" value="1"/>
</dbReference>
<organism evidence="2 3">
    <name type="scientific">Digitaria exilis</name>
    <dbReference type="NCBI Taxonomy" id="1010633"/>
    <lineage>
        <taxon>Eukaryota</taxon>
        <taxon>Viridiplantae</taxon>
        <taxon>Streptophyta</taxon>
        <taxon>Embryophyta</taxon>
        <taxon>Tracheophyta</taxon>
        <taxon>Spermatophyta</taxon>
        <taxon>Magnoliopsida</taxon>
        <taxon>Liliopsida</taxon>
        <taxon>Poales</taxon>
        <taxon>Poaceae</taxon>
        <taxon>PACMAD clade</taxon>
        <taxon>Panicoideae</taxon>
        <taxon>Panicodae</taxon>
        <taxon>Paniceae</taxon>
        <taxon>Anthephorinae</taxon>
        <taxon>Digitaria</taxon>
    </lineage>
</organism>
<dbReference type="InterPro" id="IPR050466">
    <property type="entry name" value="Carboxylest/Gibb_receptor"/>
</dbReference>
<dbReference type="Gramene" id="Dexi9A01G0005910.1">
    <property type="protein sequence ID" value="Dexi9A01G0005910.1:cds"/>
    <property type="gene ID" value="Dexi9A01G0005910"/>
</dbReference>
<proteinExistence type="predicted"/>
<gene>
    <name evidence="2" type="ORF">HU200_058544</name>
</gene>